<proteinExistence type="predicted"/>
<accession>A0A0D7BRJ3</accession>
<keyword evidence="8" id="KW-1185">Reference proteome</keyword>
<evidence type="ECO:0000256" key="1">
    <source>
        <dbReference type="ARBA" id="ARBA00004141"/>
    </source>
</evidence>
<keyword evidence="2" id="KW-0813">Transport</keyword>
<evidence type="ECO:0000256" key="2">
    <source>
        <dbReference type="ARBA" id="ARBA00022448"/>
    </source>
</evidence>
<dbReference type="PANTHER" id="PTHR43791:SF38">
    <property type="entry name" value="MAJOR FACILITATOR SUPERFAMILY (MFS) PROFILE DOMAIN-CONTAINING PROTEIN"/>
    <property type="match status" value="1"/>
</dbReference>
<dbReference type="InterPro" id="IPR036259">
    <property type="entry name" value="MFS_trans_sf"/>
</dbReference>
<feature type="transmembrane region" description="Helical" evidence="6">
    <location>
        <begin position="364"/>
        <end position="385"/>
    </location>
</feature>
<evidence type="ECO:0000256" key="5">
    <source>
        <dbReference type="ARBA" id="ARBA00023136"/>
    </source>
</evidence>
<dbReference type="InterPro" id="IPR011701">
    <property type="entry name" value="MFS"/>
</dbReference>
<evidence type="ECO:0000256" key="6">
    <source>
        <dbReference type="SAM" id="Phobius"/>
    </source>
</evidence>
<dbReference type="OrthoDB" id="3639251at2759"/>
<dbReference type="GO" id="GO:0016020">
    <property type="term" value="C:membrane"/>
    <property type="evidence" value="ECO:0007669"/>
    <property type="project" value="UniProtKB-SubCell"/>
</dbReference>
<evidence type="ECO:0000256" key="3">
    <source>
        <dbReference type="ARBA" id="ARBA00022692"/>
    </source>
</evidence>
<keyword evidence="5 6" id="KW-0472">Membrane</keyword>
<dbReference type="Pfam" id="PF07690">
    <property type="entry name" value="MFS_1"/>
    <property type="match status" value="1"/>
</dbReference>
<evidence type="ECO:0000313" key="7">
    <source>
        <dbReference type="EMBL" id="KIY72774.1"/>
    </source>
</evidence>
<comment type="subcellular location">
    <subcellularLocation>
        <location evidence="1">Membrane</location>
        <topology evidence="1">Multi-pass membrane protein</topology>
    </subcellularLocation>
</comment>
<dbReference type="EMBL" id="KN880440">
    <property type="protein sequence ID" value="KIY72774.1"/>
    <property type="molecule type" value="Genomic_DNA"/>
</dbReference>
<name>A0A0D7BRJ3_9AGAR</name>
<feature type="transmembrane region" description="Helical" evidence="6">
    <location>
        <begin position="397"/>
        <end position="414"/>
    </location>
</feature>
<feature type="transmembrane region" description="Helical" evidence="6">
    <location>
        <begin position="306"/>
        <end position="327"/>
    </location>
</feature>
<dbReference type="PANTHER" id="PTHR43791">
    <property type="entry name" value="PERMEASE-RELATED"/>
    <property type="match status" value="1"/>
</dbReference>
<keyword evidence="3 6" id="KW-0812">Transmembrane</keyword>
<feature type="transmembrane region" description="Helical" evidence="6">
    <location>
        <begin position="103"/>
        <end position="123"/>
    </location>
</feature>
<feature type="transmembrane region" description="Helical" evidence="6">
    <location>
        <begin position="339"/>
        <end position="358"/>
    </location>
</feature>
<protein>
    <submittedName>
        <fullName evidence="7">MFS general substrate transporter</fullName>
    </submittedName>
</protein>
<feature type="transmembrane region" description="Helical" evidence="6">
    <location>
        <begin position="74"/>
        <end position="91"/>
    </location>
</feature>
<dbReference type="SUPFAM" id="SSF103473">
    <property type="entry name" value="MFS general substrate transporter"/>
    <property type="match status" value="1"/>
</dbReference>
<evidence type="ECO:0000313" key="8">
    <source>
        <dbReference type="Proteomes" id="UP000054007"/>
    </source>
</evidence>
<feature type="transmembrane region" description="Helical" evidence="6">
    <location>
        <begin position="163"/>
        <end position="184"/>
    </location>
</feature>
<dbReference type="AlphaFoldDB" id="A0A0D7BRJ3"/>
<dbReference type="FunFam" id="1.20.1250.20:FF:000394">
    <property type="entry name" value="MFS general substrate transporter"/>
    <property type="match status" value="1"/>
</dbReference>
<sequence length="481" mass="53166">MVFDKPEQEWREEFSNTTYEPGSAQERALVRKIDMRIVPSIWILYTASYLDRANIGNAKSGGMEEALKLTDNEYSIILLVFFISYVLFEVPSNMLLTRFRPSLYLSGLCFCWGGIAACMAACTTAAQIAGVRFCLGVIEAGFAPGIAFYLSSWYKRHELAKRFAIYYTATAVSGAFSGALAGVITDKLAFARGIEGWQWLFIIEGVASSFIACFTWIILPDWPATTSWLTPEERFIAIQRLAYEGIGGVSNKDNQSAEPTHGEAFKMAIRDWRVYLLTFMYMLATGSQTIQYFVPSLVGQLGYTGYSLQFMTIPIYGVALVFIVFFCFLSDIHKERGNYVTLTSFIAGISFIICVAVDNQKVKYAFLCFAVGGVYAACPLTLLWVSGIVDAPAEKRAVSIAIVNAMGNSASIYGSFLWPKTTSPRYVQGFACTTAFVLTLGISAQILKYGLTRWPASRNALPVKADIESSSDTKKEVNEGV</sequence>
<dbReference type="Gene3D" id="1.20.1250.20">
    <property type="entry name" value="MFS general substrate transporter like domains"/>
    <property type="match status" value="2"/>
</dbReference>
<reference evidence="7 8" key="1">
    <citation type="journal article" date="2015" name="Fungal Genet. Biol.">
        <title>Evolution of novel wood decay mechanisms in Agaricales revealed by the genome sequences of Fistulina hepatica and Cylindrobasidium torrendii.</title>
        <authorList>
            <person name="Floudas D."/>
            <person name="Held B.W."/>
            <person name="Riley R."/>
            <person name="Nagy L.G."/>
            <person name="Koehler G."/>
            <person name="Ransdell A.S."/>
            <person name="Younus H."/>
            <person name="Chow J."/>
            <person name="Chiniquy J."/>
            <person name="Lipzen A."/>
            <person name="Tritt A."/>
            <person name="Sun H."/>
            <person name="Haridas S."/>
            <person name="LaButti K."/>
            <person name="Ohm R.A."/>
            <person name="Kues U."/>
            <person name="Blanchette R.A."/>
            <person name="Grigoriev I.V."/>
            <person name="Minto R.E."/>
            <person name="Hibbett D.S."/>
        </authorList>
    </citation>
    <scope>NUCLEOTIDE SEQUENCE [LARGE SCALE GENOMIC DNA]</scope>
    <source>
        <strain evidence="7 8">FP15055 ss-10</strain>
    </source>
</reference>
<dbReference type="FunFam" id="1.20.1250.20:FF:000018">
    <property type="entry name" value="MFS transporter permease"/>
    <property type="match status" value="1"/>
</dbReference>
<dbReference type="GO" id="GO:0022857">
    <property type="term" value="F:transmembrane transporter activity"/>
    <property type="evidence" value="ECO:0007669"/>
    <property type="project" value="InterPro"/>
</dbReference>
<feature type="transmembrane region" description="Helical" evidence="6">
    <location>
        <begin position="196"/>
        <end position="219"/>
    </location>
</feature>
<feature type="transmembrane region" description="Helical" evidence="6">
    <location>
        <begin position="129"/>
        <end position="151"/>
    </location>
</feature>
<gene>
    <name evidence="7" type="ORF">CYLTODRAFT_366913</name>
</gene>
<keyword evidence="4 6" id="KW-1133">Transmembrane helix</keyword>
<feature type="transmembrane region" description="Helical" evidence="6">
    <location>
        <begin position="426"/>
        <end position="447"/>
    </location>
</feature>
<organism evidence="7 8">
    <name type="scientific">Cylindrobasidium torrendii FP15055 ss-10</name>
    <dbReference type="NCBI Taxonomy" id="1314674"/>
    <lineage>
        <taxon>Eukaryota</taxon>
        <taxon>Fungi</taxon>
        <taxon>Dikarya</taxon>
        <taxon>Basidiomycota</taxon>
        <taxon>Agaricomycotina</taxon>
        <taxon>Agaricomycetes</taxon>
        <taxon>Agaricomycetidae</taxon>
        <taxon>Agaricales</taxon>
        <taxon>Marasmiineae</taxon>
        <taxon>Physalacriaceae</taxon>
        <taxon>Cylindrobasidium</taxon>
    </lineage>
</organism>
<evidence type="ECO:0000256" key="4">
    <source>
        <dbReference type="ARBA" id="ARBA00022989"/>
    </source>
</evidence>
<dbReference type="Proteomes" id="UP000054007">
    <property type="component" value="Unassembled WGS sequence"/>
</dbReference>
<feature type="transmembrane region" description="Helical" evidence="6">
    <location>
        <begin position="274"/>
        <end position="294"/>
    </location>
</feature>